<comment type="caution">
    <text evidence="1">The sequence shown here is derived from an EMBL/GenBank/DDBJ whole genome shotgun (WGS) entry which is preliminary data.</text>
</comment>
<evidence type="ECO:0000313" key="1">
    <source>
        <dbReference type="EMBL" id="KEK15674.1"/>
    </source>
</evidence>
<evidence type="ECO:0000313" key="3">
    <source>
        <dbReference type="Proteomes" id="UP000027731"/>
    </source>
</evidence>
<dbReference type="EMBL" id="JOSX01000013">
    <property type="protein sequence ID" value="KEK15674.1"/>
    <property type="molecule type" value="Genomic_DNA"/>
</dbReference>
<protein>
    <submittedName>
        <fullName evidence="1">Uncharacterized protein</fullName>
    </submittedName>
</protein>
<gene>
    <name evidence="2" type="ORF">C5O77_05650</name>
    <name evidence="1" type="ORF">LR3_07875</name>
</gene>
<dbReference type="Proteomes" id="UP000276940">
    <property type="component" value="Unassembled WGS sequence"/>
</dbReference>
<proteinExistence type="predicted"/>
<evidence type="ECO:0000313" key="4">
    <source>
        <dbReference type="Proteomes" id="UP000276940"/>
    </source>
</evidence>
<evidence type="ECO:0000313" key="2">
    <source>
        <dbReference type="EMBL" id="RMX25659.1"/>
    </source>
</evidence>
<dbReference type="Proteomes" id="UP000027731">
    <property type="component" value="Unassembled WGS sequence"/>
</dbReference>
<dbReference type="AlphaFoldDB" id="A0A073JQ66"/>
<dbReference type="PATRIC" id="fig|1598.90.peg.1006"/>
<reference evidence="2 4" key="2">
    <citation type="journal article" date="2018" name="J Appl Environ Microbiol">
        <title>The gut symbionts Lactobacillus reuteri R2lc and 2010 encode a polyketide synthase cluster that activates the mammalian aryl-hydrocarbon receptor.</title>
        <authorList>
            <person name="Ozcam M."/>
            <person name="Roos S."/>
            <person name="Van Pijkeren J.P."/>
        </authorList>
    </citation>
    <scope>NUCLEOTIDE SEQUENCE [LARGE SCALE GENOMIC DNA]</scope>
    <source>
        <strain evidence="2 4">R2lc</strain>
    </source>
</reference>
<dbReference type="RefSeq" id="WP_035151975.1">
    <property type="nucleotide sequence ID" value="NZ_JAJGTA010000196.1"/>
</dbReference>
<name>A0A073JQ66_LIMRT</name>
<dbReference type="EMBL" id="PTLS01000027">
    <property type="protein sequence ID" value="RMX25659.1"/>
    <property type="molecule type" value="Genomic_DNA"/>
</dbReference>
<accession>A0A073JQ66</accession>
<organism evidence="1 3">
    <name type="scientific">Limosilactobacillus reuteri</name>
    <name type="common">Lactobacillus reuteri</name>
    <dbReference type="NCBI Taxonomy" id="1598"/>
    <lineage>
        <taxon>Bacteria</taxon>
        <taxon>Bacillati</taxon>
        <taxon>Bacillota</taxon>
        <taxon>Bacilli</taxon>
        <taxon>Lactobacillales</taxon>
        <taxon>Lactobacillaceae</taxon>
        <taxon>Limosilactobacillus</taxon>
    </lineage>
</organism>
<sequence>MASLCILVMQGKASARIVNEARLTLPNEKRIEHDEFERYQFRAKQLRTWWQVKRPKYKIDWSFYHKKRGYWD</sequence>
<reference evidence="1 3" key="1">
    <citation type="submission" date="2014-06" db="EMBL/GenBank/DDBJ databases">
        <title>Genetic determinant of reutericyclin biosynthesis of Lactobacillus reuteri.</title>
        <authorList>
            <person name="Lin X."/>
            <person name="Duar R."/>
            <person name="Walter J."/>
            <person name="Gaenzle M."/>
        </authorList>
    </citation>
    <scope>NUCLEOTIDE SEQUENCE [LARGE SCALE GENOMIC DNA]</scope>
    <source>
        <strain evidence="1 3">LTH2584</strain>
    </source>
</reference>